<dbReference type="RefSeq" id="WP_069663118.1">
    <property type="nucleotide sequence ID" value="NZ_JBHUJJ010000001.1"/>
</dbReference>
<keyword evidence="2 9" id="KW-0813">Transport</keyword>
<keyword evidence="5 9" id="KW-1133">Transmembrane helix</keyword>
<comment type="caution">
    <text evidence="10">The sequence shown here is derived from an EMBL/GenBank/DDBJ whole genome shotgun (WGS) entry which is preliminary data.</text>
</comment>
<keyword evidence="7 9" id="KW-0472">Membrane</keyword>
<organism evidence="10 11">
    <name type="scientific">Enterococcus termitis</name>
    <dbReference type="NCBI Taxonomy" id="332950"/>
    <lineage>
        <taxon>Bacteria</taxon>
        <taxon>Bacillati</taxon>
        <taxon>Bacillota</taxon>
        <taxon>Bacilli</taxon>
        <taxon>Lactobacillales</taxon>
        <taxon>Enterococcaceae</taxon>
        <taxon>Enterococcus</taxon>
    </lineage>
</organism>
<dbReference type="HAMAP" id="MF_00115">
    <property type="entry name" value="MscL"/>
    <property type="match status" value="1"/>
</dbReference>
<gene>
    <name evidence="9" type="primary">mscL</name>
    <name evidence="10" type="ORF">BCR25_03740</name>
</gene>
<evidence type="ECO:0000256" key="9">
    <source>
        <dbReference type="HAMAP-Rule" id="MF_00115"/>
    </source>
</evidence>
<evidence type="ECO:0000256" key="1">
    <source>
        <dbReference type="ARBA" id="ARBA00004141"/>
    </source>
</evidence>
<keyword evidence="11" id="KW-1185">Reference proteome</keyword>
<comment type="subcellular location">
    <subcellularLocation>
        <location evidence="9">Cell membrane</location>
        <topology evidence="9">Multi-pass membrane protein</topology>
    </subcellularLocation>
    <subcellularLocation>
        <location evidence="1">Membrane</location>
        <topology evidence="1">Multi-pass membrane protein</topology>
    </subcellularLocation>
</comment>
<proteinExistence type="inferred from homology"/>
<name>A0A1E5GVK1_9ENTE</name>
<evidence type="ECO:0000256" key="3">
    <source>
        <dbReference type="ARBA" id="ARBA00022475"/>
    </source>
</evidence>
<comment type="subunit">
    <text evidence="9">Homopentamer.</text>
</comment>
<dbReference type="SUPFAM" id="SSF81330">
    <property type="entry name" value="Gated mechanosensitive channel"/>
    <property type="match status" value="1"/>
</dbReference>
<dbReference type="PANTHER" id="PTHR30266">
    <property type="entry name" value="MECHANOSENSITIVE CHANNEL MSCL"/>
    <property type="match status" value="1"/>
</dbReference>
<dbReference type="Gene3D" id="1.10.1200.120">
    <property type="entry name" value="Large-conductance mechanosensitive channel, MscL, domain 1"/>
    <property type="match status" value="1"/>
</dbReference>
<evidence type="ECO:0000256" key="4">
    <source>
        <dbReference type="ARBA" id="ARBA00022692"/>
    </source>
</evidence>
<dbReference type="PANTHER" id="PTHR30266:SF2">
    <property type="entry name" value="LARGE-CONDUCTANCE MECHANOSENSITIVE CHANNEL"/>
    <property type="match status" value="1"/>
</dbReference>
<evidence type="ECO:0000256" key="8">
    <source>
        <dbReference type="ARBA" id="ARBA00023303"/>
    </source>
</evidence>
<dbReference type="InterPro" id="IPR001185">
    <property type="entry name" value="MS_channel"/>
</dbReference>
<evidence type="ECO:0000256" key="5">
    <source>
        <dbReference type="ARBA" id="ARBA00022989"/>
    </source>
</evidence>
<dbReference type="OrthoDB" id="9810350at2"/>
<dbReference type="Proteomes" id="UP000095094">
    <property type="component" value="Unassembled WGS sequence"/>
</dbReference>
<keyword evidence="6 9" id="KW-0406">Ion transport</keyword>
<evidence type="ECO:0000256" key="2">
    <source>
        <dbReference type="ARBA" id="ARBA00022448"/>
    </source>
</evidence>
<dbReference type="InterPro" id="IPR037673">
    <property type="entry name" value="MSC/AndL"/>
</dbReference>
<sequence length="151" mass="16231">MIKEFKEFIMRGSVLDLAVGVVIGSAFTAIVTKVVEGLITPLVSLVFVLTTGKQSADDALGALVFSVKGVPFKIGDVISAIITFLITAFVLFLIVKAANKMKKTPAAEENKEEEILLTSEDYLEQIRDLLAAQNAEKAASTAKDTQPITKE</sequence>
<evidence type="ECO:0000256" key="6">
    <source>
        <dbReference type="ARBA" id="ARBA00023065"/>
    </source>
</evidence>
<feature type="transmembrane region" description="Helical" evidence="9">
    <location>
        <begin position="77"/>
        <end position="95"/>
    </location>
</feature>
<comment type="similarity">
    <text evidence="9">Belongs to the MscL family.</text>
</comment>
<dbReference type="InterPro" id="IPR036019">
    <property type="entry name" value="MscL_channel"/>
</dbReference>
<dbReference type="GO" id="GO:0008381">
    <property type="term" value="F:mechanosensitive monoatomic ion channel activity"/>
    <property type="evidence" value="ECO:0007669"/>
    <property type="project" value="UniProtKB-UniRule"/>
</dbReference>
<keyword evidence="3 9" id="KW-1003">Cell membrane</keyword>
<evidence type="ECO:0000256" key="7">
    <source>
        <dbReference type="ARBA" id="ARBA00023136"/>
    </source>
</evidence>
<evidence type="ECO:0000313" key="10">
    <source>
        <dbReference type="EMBL" id="OEG16721.1"/>
    </source>
</evidence>
<protein>
    <recommendedName>
        <fullName evidence="9">Large-conductance mechanosensitive channel</fullName>
    </recommendedName>
</protein>
<feature type="transmembrane region" description="Helical" evidence="9">
    <location>
        <begin position="12"/>
        <end position="35"/>
    </location>
</feature>
<dbReference type="PRINTS" id="PR01264">
    <property type="entry name" value="MECHCHANNEL"/>
</dbReference>
<comment type="function">
    <text evidence="9">Channel that opens in response to stretch forces in the membrane lipid bilayer. May participate in the regulation of osmotic pressure changes within the cell.</text>
</comment>
<dbReference type="EMBL" id="MIJY01000012">
    <property type="protein sequence ID" value="OEG16721.1"/>
    <property type="molecule type" value="Genomic_DNA"/>
</dbReference>
<accession>A0A1E5GVK1</accession>
<reference evidence="11" key="1">
    <citation type="submission" date="2016-09" db="EMBL/GenBank/DDBJ databases">
        <authorList>
            <person name="Gulvik C.A."/>
        </authorList>
    </citation>
    <scope>NUCLEOTIDE SEQUENCE [LARGE SCALE GENOMIC DNA]</scope>
    <source>
        <strain evidence="11">LMG 8895</strain>
    </source>
</reference>
<dbReference type="GO" id="GO:0005886">
    <property type="term" value="C:plasma membrane"/>
    <property type="evidence" value="ECO:0007669"/>
    <property type="project" value="UniProtKB-SubCell"/>
</dbReference>
<dbReference type="NCBIfam" id="TIGR00220">
    <property type="entry name" value="mscL"/>
    <property type="match status" value="1"/>
</dbReference>
<evidence type="ECO:0000313" key="11">
    <source>
        <dbReference type="Proteomes" id="UP000095094"/>
    </source>
</evidence>
<dbReference type="PATRIC" id="fig|332950.4.peg.1534"/>
<keyword evidence="8 9" id="KW-0407">Ion channel</keyword>
<keyword evidence="4 9" id="KW-0812">Transmembrane</keyword>
<dbReference type="Pfam" id="PF01741">
    <property type="entry name" value="MscL"/>
    <property type="match status" value="1"/>
</dbReference>
<dbReference type="AlphaFoldDB" id="A0A1E5GVK1"/>